<feature type="region of interest" description="Disordered" evidence="5">
    <location>
        <begin position="503"/>
        <end position="587"/>
    </location>
</feature>
<feature type="compositionally biased region" description="Polar residues" evidence="5">
    <location>
        <begin position="542"/>
        <end position="553"/>
    </location>
</feature>
<dbReference type="InterPro" id="IPR055285">
    <property type="entry name" value="ANKRD13_C"/>
</dbReference>
<dbReference type="PANTHER" id="PTHR12447">
    <property type="entry name" value="ANKYRIN REPEAT DOMAIN-CONTAINING PROTEIN 13"/>
    <property type="match status" value="1"/>
</dbReference>
<dbReference type="OMA" id="NYPLHWL"/>
<feature type="repeat" description="ANK" evidence="4">
    <location>
        <begin position="80"/>
        <end position="112"/>
    </location>
</feature>
<comment type="subcellular location">
    <subcellularLocation>
        <location evidence="1">Endomembrane system</location>
    </subcellularLocation>
</comment>
<evidence type="ECO:0000256" key="3">
    <source>
        <dbReference type="ARBA" id="ARBA00023136"/>
    </source>
</evidence>
<dbReference type="SUPFAM" id="SSF48403">
    <property type="entry name" value="Ankyrin repeat"/>
    <property type="match status" value="1"/>
</dbReference>
<dbReference type="FunCoup" id="A0A200PYZ7">
    <property type="interactions" value="1595"/>
</dbReference>
<evidence type="ECO:0000256" key="5">
    <source>
        <dbReference type="SAM" id="MobiDB-lite"/>
    </source>
</evidence>
<reference evidence="7 8" key="1">
    <citation type="journal article" date="2017" name="Mol. Plant">
        <title>The Genome of Medicinal Plant Macleaya cordata Provides New Insights into Benzylisoquinoline Alkaloids Metabolism.</title>
        <authorList>
            <person name="Liu X."/>
            <person name="Liu Y."/>
            <person name="Huang P."/>
            <person name="Ma Y."/>
            <person name="Qing Z."/>
            <person name="Tang Q."/>
            <person name="Cao H."/>
            <person name="Cheng P."/>
            <person name="Zheng Y."/>
            <person name="Yuan Z."/>
            <person name="Zhou Y."/>
            <person name="Liu J."/>
            <person name="Tang Z."/>
            <person name="Zhuo Y."/>
            <person name="Zhang Y."/>
            <person name="Yu L."/>
            <person name="Huang J."/>
            <person name="Yang P."/>
            <person name="Peng Q."/>
            <person name="Zhang J."/>
            <person name="Jiang W."/>
            <person name="Zhang Z."/>
            <person name="Lin K."/>
            <person name="Ro D.K."/>
            <person name="Chen X."/>
            <person name="Xiong X."/>
            <person name="Shang Y."/>
            <person name="Huang S."/>
            <person name="Zeng J."/>
        </authorList>
    </citation>
    <scope>NUCLEOTIDE SEQUENCE [LARGE SCALE GENOMIC DNA]</scope>
    <source>
        <strain evidence="8">cv. BLH2017</strain>
        <tissue evidence="7">Root</tissue>
    </source>
</reference>
<dbReference type="InterPro" id="IPR002110">
    <property type="entry name" value="Ankyrin_rpt"/>
</dbReference>
<dbReference type="AlphaFoldDB" id="A0A200PYZ7"/>
<evidence type="ECO:0000313" key="8">
    <source>
        <dbReference type="Proteomes" id="UP000195402"/>
    </source>
</evidence>
<dbReference type="Proteomes" id="UP000195402">
    <property type="component" value="Unassembled WGS sequence"/>
</dbReference>
<dbReference type="GO" id="GO:0005737">
    <property type="term" value="C:cytoplasm"/>
    <property type="evidence" value="ECO:0007669"/>
    <property type="project" value="TreeGrafter"/>
</dbReference>
<dbReference type="InParanoid" id="A0A200PYZ7"/>
<evidence type="ECO:0000313" key="7">
    <source>
        <dbReference type="EMBL" id="OVA03385.1"/>
    </source>
</evidence>
<keyword evidence="8" id="KW-1185">Reference proteome</keyword>
<feature type="compositionally biased region" description="Basic residues" evidence="5">
    <location>
        <begin position="578"/>
        <end position="587"/>
    </location>
</feature>
<feature type="compositionally biased region" description="Low complexity" evidence="5">
    <location>
        <begin position="516"/>
        <end position="541"/>
    </location>
</feature>
<name>A0A200PYZ7_MACCD</name>
<dbReference type="PROSITE" id="PS50088">
    <property type="entry name" value="ANK_REPEAT"/>
    <property type="match status" value="1"/>
</dbReference>
<organism evidence="7 8">
    <name type="scientific">Macleaya cordata</name>
    <name type="common">Five-seeded plume-poppy</name>
    <name type="synonym">Bocconia cordata</name>
    <dbReference type="NCBI Taxonomy" id="56857"/>
    <lineage>
        <taxon>Eukaryota</taxon>
        <taxon>Viridiplantae</taxon>
        <taxon>Streptophyta</taxon>
        <taxon>Embryophyta</taxon>
        <taxon>Tracheophyta</taxon>
        <taxon>Spermatophyta</taxon>
        <taxon>Magnoliopsida</taxon>
        <taxon>Ranunculales</taxon>
        <taxon>Papaveraceae</taxon>
        <taxon>Papaveroideae</taxon>
        <taxon>Macleaya</taxon>
    </lineage>
</organism>
<protein>
    <submittedName>
        <fullName evidence="7">Ankyrin repeat</fullName>
    </submittedName>
</protein>
<evidence type="ECO:0000256" key="4">
    <source>
        <dbReference type="PROSITE-ProRule" id="PRU00023"/>
    </source>
</evidence>
<accession>A0A200PYZ7</accession>
<keyword evidence="2" id="KW-0677">Repeat</keyword>
<dbReference type="OrthoDB" id="1585644at2759"/>
<dbReference type="Pfam" id="PF12796">
    <property type="entry name" value="Ank_2"/>
    <property type="match status" value="1"/>
</dbReference>
<dbReference type="PROSITE" id="PS50297">
    <property type="entry name" value="ANK_REP_REGION"/>
    <property type="match status" value="1"/>
</dbReference>
<dbReference type="InterPro" id="IPR021832">
    <property type="entry name" value="ANKRD13"/>
</dbReference>
<dbReference type="GO" id="GO:0012505">
    <property type="term" value="C:endomembrane system"/>
    <property type="evidence" value="ECO:0007669"/>
    <property type="project" value="UniProtKB-SubCell"/>
</dbReference>
<dbReference type="EMBL" id="MVGT01003688">
    <property type="protein sequence ID" value="OVA03385.1"/>
    <property type="molecule type" value="Genomic_DNA"/>
</dbReference>
<dbReference type="Pfam" id="PF11904">
    <property type="entry name" value="ANKRD13_C"/>
    <property type="match status" value="1"/>
</dbReference>
<keyword evidence="3" id="KW-0472">Membrane</keyword>
<feature type="compositionally biased region" description="Basic and acidic residues" evidence="5">
    <location>
        <begin position="506"/>
        <end position="515"/>
    </location>
</feature>
<dbReference type="Gene3D" id="1.25.40.20">
    <property type="entry name" value="Ankyrin repeat-containing domain"/>
    <property type="match status" value="1"/>
</dbReference>
<evidence type="ECO:0000256" key="1">
    <source>
        <dbReference type="ARBA" id="ARBA00004308"/>
    </source>
</evidence>
<evidence type="ECO:0000256" key="2">
    <source>
        <dbReference type="ARBA" id="ARBA00022737"/>
    </source>
</evidence>
<proteinExistence type="predicted"/>
<comment type="caution">
    <text evidence="7">The sequence shown here is derived from an EMBL/GenBank/DDBJ whole genome shotgun (WGS) entry which is preliminary data.</text>
</comment>
<keyword evidence="4" id="KW-0040">ANK repeat</keyword>
<sequence length="587" mass="66372">MAKSTTTTSSMKSSIRPEDYSHSPIHYAIALGDHTTLSRLVSTLPRLTDPSQIHTESDSLAQEQLADQISSVVDRRDVPHRETPLHLAVRLNDTIAARTLASAGADVSLQNATGWNPLQEAVCNRSSEVALILLRLHHRAAWSKWRRRLPRLVAVLRRMRDFYMEISFHFESSIVPFVGKIAPSDTYKIWKRDGNLRADTSLAGFDGLKIQRADQSFLFLGDGDQEFDLPPGSLLVLNRDERKIFDAFENADSPISESDVAGFWSQTSVYRPGMDVTKAELVGRTNWRRQERTENVGEWKAKVFEIHNVVFSFRSRKVAGDLTGDLAGGEQILPLELDEDSEEGFLVAENPSLGSSDRRRHSSFVREDREWISVGRKSLDVPAPVAERRRIPTAAVPPQPSKEREYVKSLRPSVWLTEQFPLKTEEILPLLDILANKVKAVRRLRELLTTKFPPGTFPVKVAIPVVPTVRVVITFTKFVDLQPSEQFYTPVSSPRHLLQGRFAGDQQKKQQEQQQKENTNSWSSSSFSSSTSWLRRSNSSLPSKQNQRCSAAHQTDPFAIPNDYTWTSIDDTKDQKMKKSKSTRKAK</sequence>
<feature type="domain" description="Ankyrin repeat" evidence="6">
    <location>
        <begin position="197"/>
        <end position="565"/>
    </location>
</feature>
<dbReference type="STRING" id="56857.A0A200PYZ7"/>
<evidence type="ECO:0000259" key="6">
    <source>
        <dbReference type="Pfam" id="PF11904"/>
    </source>
</evidence>
<dbReference type="SMART" id="SM00248">
    <property type="entry name" value="ANK"/>
    <property type="match status" value="3"/>
</dbReference>
<dbReference type="PANTHER" id="PTHR12447:SF7">
    <property type="entry name" value="ANKYRIN REPEAT FAMILY PROTEIN"/>
    <property type="match status" value="1"/>
</dbReference>
<gene>
    <name evidence="7" type="ORF">BVC80_205g14</name>
</gene>
<dbReference type="InterPro" id="IPR036770">
    <property type="entry name" value="Ankyrin_rpt-contain_sf"/>
</dbReference>